<dbReference type="Proteomes" id="UP000703269">
    <property type="component" value="Unassembled WGS sequence"/>
</dbReference>
<gene>
    <name evidence="1" type="ORF">PsYK624_028170</name>
</gene>
<evidence type="ECO:0000313" key="2">
    <source>
        <dbReference type="Proteomes" id="UP000703269"/>
    </source>
</evidence>
<protein>
    <submittedName>
        <fullName evidence="1">Uncharacterized protein</fullName>
    </submittedName>
</protein>
<proteinExistence type="predicted"/>
<accession>A0A9P3G1W3</accession>
<sequence>MKPLFQKAFHTGACYFVRVEAASGPQESKVHFQQFQFKLCSSHFLSEASRNFDADATVFSPSQTCTLPTSSSWTGLESPRTK</sequence>
<organism evidence="1 2">
    <name type="scientific">Phanerochaete sordida</name>
    <dbReference type="NCBI Taxonomy" id="48140"/>
    <lineage>
        <taxon>Eukaryota</taxon>
        <taxon>Fungi</taxon>
        <taxon>Dikarya</taxon>
        <taxon>Basidiomycota</taxon>
        <taxon>Agaricomycotina</taxon>
        <taxon>Agaricomycetes</taxon>
        <taxon>Polyporales</taxon>
        <taxon>Phanerochaetaceae</taxon>
        <taxon>Phanerochaete</taxon>
    </lineage>
</organism>
<dbReference type="AlphaFoldDB" id="A0A9P3G1W3"/>
<keyword evidence="2" id="KW-1185">Reference proteome</keyword>
<comment type="caution">
    <text evidence="1">The sequence shown here is derived from an EMBL/GenBank/DDBJ whole genome shotgun (WGS) entry which is preliminary data.</text>
</comment>
<dbReference type="EMBL" id="BPQB01000004">
    <property type="protein sequence ID" value="GJE86736.1"/>
    <property type="molecule type" value="Genomic_DNA"/>
</dbReference>
<reference evidence="1 2" key="1">
    <citation type="submission" date="2021-08" db="EMBL/GenBank/DDBJ databases">
        <title>Draft Genome Sequence of Phanerochaete sordida strain YK-624.</title>
        <authorList>
            <person name="Mori T."/>
            <person name="Dohra H."/>
            <person name="Suzuki T."/>
            <person name="Kawagishi H."/>
            <person name="Hirai H."/>
        </authorList>
    </citation>
    <scope>NUCLEOTIDE SEQUENCE [LARGE SCALE GENOMIC DNA]</scope>
    <source>
        <strain evidence="1 2">YK-624</strain>
    </source>
</reference>
<evidence type="ECO:0000313" key="1">
    <source>
        <dbReference type="EMBL" id="GJE86736.1"/>
    </source>
</evidence>
<name>A0A9P3G1W3_9APHY</name>